<keyword evidence="1 5" id="KW-1003">Cell membrane</keyword>
<evidence type="ECO:0000256" key="1">
    <source>
        <dbReference type="ARBA" id="ARBA00022475"/>
    </source>
</evidence>
<protein>
    <recommendedName>
        <fullName evidence="5">Inner membrane-spanning protein YciB</fullName>
    </recommendedName>
</protein>
<dbReference type="PANTHER" id="PTHR36917:SF1">
    <property type="entry name" value="INNER MEMBRANE-SPANNING PROTEIN YCIB"/>
    <property type="match status" value="1"/>
</dbReference>
<dbReference type="InterPro" id="IPR006008">
    <property type="entry name" value="YciB"/>
</dbReference>
<evidence type="ECO:0000256" key="5">
    <source>
        <dbReference type="HAMAP-Rule" id="MF_00189"/>
    </source>
</evidence>
<name>A0A3N2DYA7_9GAMM</name>
<dbReference type="Proteomes" id="UP000275394">
    <property type="component" value="Unassembled WGS sequence"/>
</dbReference>
<feature type="transmembrane region" description="Helical" evidence="5">
    <location>
        <begin position="136"/>
        <end position="153"/>
    </location>
</feature>
<proteinExistence type="inferred from homology"/>
<dbReference type="EMBL" id="RKHR01000003">
    <property type="protein sequence ID" value="ROS04754.1"/>
    <property type="molecule type" value="Genomic_DNA"/>
</dbReference>
<comment type="similarity">
    <text evidence="5">Belongs to the YciB family.</text>
</comment>
<dbReference type="GO" id="GO:0005886">
    <property type="term" value="C:plasma membrane"/>
    <property type="evidence" value="ECO:0007669"/>
    <property type="project" value="UniProtKB-SubCell"/>
</dbReference>
<feature type="transmembrane region" description="Helical" evidence="5">
    <location>
        <begin position="7"/>
        <end position="29"/>
    </location>
</feature>
<dbReference type="OrthoDB" id="9788219at2"/>
<dbReference type="PANTHER" id="PTHR36917">
    <property type="entry name" value="INTRACELLULAR SEPTATION PROTEIN A-RELATED"/>
    <property type="match status" value="1"/>
</dbReference>
<feature type="transmembrane region" description="Helical" evidence="5">
    <location>
        <begin position="65"/>
        <end position="82"/>
    </location>
</feature>
<dbReference type="HAMAP" id="MF_00189">
    <property type="entry name" value="YciB"/>
    <property type="match status" value="1"/>
</dbReference>
<accession>A0A3N2DYA7</accession>
<comment type="subcellular location">
    <subcellularLocation>
        <location evidence="5">Cell inner membrane</location>
        <topology evidence="5">Multi-pass membrane protein</topology>
    </subcellularLocation>
</comment>
<feature type="transmembrane region" description="Helical" evidence="5">
    <location>
        <begin position="94"/>
        <end position="115"/>
    </location>
</feature>
<reference evidence="6 7" key="1">
    <citation type="submission" date="2018-11" db="EMBL/GenBank/DDBJ databases">
        <title>Genomic Encyclopedia of Type Strains, Phase IV (KMG-IV): sequencing the most valuable type-strain genomes for metagenomic binning, comparative biology and taxonomic classification.</title>
        <authorList>
            <person name="Goeker M."/>
        </authorList>
    </citation>
    <scope>NUCLEOTIDE SEQUENCE [LARGE SCALE GENOMIC DNA]</scope>
    <source>
        <strain evidence="6 7">DSM 100316</strain>
    </source>
</reference>
<comment type="caution">
    <text evidence="6">The sequence shown here is derived from an EMBL/GenBank/DDBJ whole genome shotgun (WGS) entry which is preliminary data.</text>
</comment>
<evidence type="ECO:0000313" key="6">
    <source>
        <dbReference type="EMBL" id="ROS04754.1"/>
    </source>
</evidence>
<comment type="function">
    <text evidence="5">Plays a role in cell envelope biogenesis, maintenance of cell envelope integrity and membrane homeostasis.</text>
</comment>
<evidence type="ECO:0000256" key="3">
    <source>
        <dbReference type="ARBA" id="ARBA00022989"/>
    </source>
</evidence>
<keyword evidence="4 5" id="KW-0472">Membrane</keyword>
<dbReference type="Pfam" id="PF04279">
    <property type="entry name" value="IspA"/>
    <property type="match status" value="1"/>
</dbReference>
<keyword evidence="3 5" id="KW-1133">Transmembrane helix</keyword>
<evidence type="ECO:0000256" key="4">
    <source>
        <dbReference type="ARBA" id="ARBA00023136"/>
    </source>
</evidence>
<sequence length="195" mass="22184">MKQIAELVPILLFFITYKMDGYHLSAAGIDYTFDGIYTATSVLIAATLIELIVSRLIRGHFEKRQLWMVAAVCLFGGLTLALRDNTFIMWKPTIFNWGMAIVFIGAQIFTEKNLLERMLGSQISIPSAIWKRLNTLWASNFIIVGALNLYVAYQYSEDFWVNYKLFSSVGFTVLLLIITAVILTPHLKDDLKESE</sequence>
<organism evidence="6 7">
    <name type="scientific">Sinobacterium caligoides</name>
    <dbReference type="NCBI Taxonomy" id="933926"/>
    <lineage>
        <taxon>Bacteria</taxon>
        <taxon>Pseudomonadati</taxon>
        <taxon>Pseudomonadota</taxon>
        <taxon>Gammaproteobacteria</taxon>
        <taxon>Cellvibrionales</taxon>
        <taxon>Spongiibacteraceae</taxon>
        <taxon>Sinobacterium</taxon>
    </lineage>
</organism>
<feature type="transmembrane region" description="Helical" evidence="5">
    <location>
        <begin position="165"/>
        <end position="184"/>
    </location>
</feature>
<keyword evidence="5" id="KW-0997">Cell inner membrane</keyword>
<dbReference type="RefSeq" id="WP_123710729.1">
    <property type="nucleotide sequence ID" value="NZ_RKHR01000003.1"/>
</dbReference>
<keyword evidence="2 5" id="KW-0812">Transmembrane</keyword>
<gene>
    <name evidence="5" type="primary">yciB</name>
    <name evidence="6" type="ORF">EDC56_0267</name>
</gene>
<keyword evidence="7" id="KW-1185">Reference proteome</keyword>
<dbReference type="NCBIfam" id="NF001325">
    <property type="entry name" value="PRK00259.1-3"/>
    <property type="match status" value="1"/>
</dbReference>
<dbReference type="AlphaFoldDB" id="A0A3N2DYA7"/>
<feature type="transmembrane region" description="Helical" evidence="5">
    <location>
        <begin position="35"/>
        <end position="53"/>
    </location>
</feature>
<evidence type="ECO:0000313" key="7">
    <source>
        <dbReference type="Proteomes" id="UP000275394"/>
    </source>
</evidence>
<evidence type="ECO:0000256" key="2">
    <source>
        <dbReference type="ARBA" id="ARBA00022692"/>
    </source>
</evidence>